<sequence>MKDILLDPTTSKYSRKTNTILSLLSLSSTNTGESGGETHSMSINGCLFHRVDGMIAQENGQEKFAEIYTLDPGLATNRHVKLLKDVLQNDEEYNKLENYISKIGEFLSQNNHYTQMLYTARETVQQEITVMGITSEETIIEFASIEPAVPTNSEHCTSLLLEVKEFALARHTSISVRIKERYTGCLTFINSLYRSAF</sequence>
<name>A0A1E4RVJ8_CYBJN</name>
<dbReference type="AlphaFoldDB" id="A0A1E4RVJ8"/>
<accession>A0A1E4RVJ8</accession>
<dbReference type="EMBL" id="KV453942">
    <property type="protein sequence ID" value="ODV71307.1"/>
    <property type="molecule type" value="Genomic_DNA"/>
</dbReference>
<evidence type="ECO:0000313" key="1">
    <source>
        <dbReference type="EMBL" id="ODV71307.1"/>
    </source>
</evidence>
<keyword evidence="2" id="KW-1185">Reference proteome</keyword>
<dbReference type="GeneID" id="30991070"/>
<reference evidence="1 2" key="1">
    <citation type="journal article" date="2016" name="Proc. Natl. Acad. Sci. U.S.A.">
        <title>Comparative genomics of biotechnologically important yeasts.</title>
        <authorList>
            <person name="Riley R."/>
            <person name="Haridas S."/>
            <person name="Wolfe K.H."/>
            <person name="Lopes M.R."/>
            <person name="Hittinger C.T."/>
            <person name="Goeker M."/>
            <person name="Salamov A.A."/>
            <person name="Wisecaver J.H."/>
            <person name="Long T.M."/>
            <person name="Calvey C.H."/>
            <person name="Aerts A.L."/>
            <person name="Barry K.W."/>
            <person name="Choi C."/>
            <person name="Clum A."/>
            <person name="Coughlan A.Y."/>
            <person name="Deshpande S."/>
            <person name="Douglass A.P."/>
            <person name="Hanson S.J."/>
            <person name="Klenk H.-P."/>
            <person name="LaButti K.M."/>
            <person name="Lapidus A."/>
            <person name="Lindquist E.A."/>
            <person name="Lipzen A.M."/>
            <person name="Meier-Kolthoff J.P."/>
            <person name="Ohm R.A."/>
            <person name="Otillar R.P."/>
            <person name="Pangilinan J.L."/>
            <person name="Peng Y."/>
            <person name="Rokas A."/>
            <person name="Rosa C.A."/>
            <person name="Scheuner C."/>
            <person name="Sibirny A.A."/>
            <person name="Slot J.C."/>
            <person name="Stielow J.B."/>
            <person name="Sun H."/>
            <person name="Kurtzman C.P."/>
            <person name="Blackwell M."/>
            <person name="Grigoriev I.V."/>
            <person name="Jeffries T.W."/>
        </authorList>
    </citation>
    <scope>NUCLEOTIDE SEQUENCE [LARGE SCALE GENOMIC DNA]</scope>
    <source>
        <strain evidence="2">ATCC 18201 / CBS 1600 / BCRC 20928 / JCM 3617 / NBRC 0987 / NRRL Y-1542</strain>
    </source>
</reference>
<dbReference type="Proteomes" id="UP000094389">
    <property type="component" value="Unassembled WGS sequence"/>
</dbReference>
<gene>
    <name evidence="1" type="ORF">CYBJADRAFT_175239</name>
</gene>
<dbReference type="RefSeq" id="XP_020068346.1">
    <property type="nucleotide sequence ID" value="XM_020216674.1"/>
</dbReference>
<organism evidence="1 2">
    <name type="scientific">Cyberlindnera jadinii (strain ATCC 18201 / CBS 1600 / BCRC 20928 / JCM 3617 / NBRC 0987 / NRRL Y-1542)</name>
    <name type="common">Torula yeast</name>
    <name type="synonym">Candida utilis</name>
    <dbReference type="NCBI Taxonomy" id="983966"/>
    <lineage>
        <taxon>Eukaryota</taxon>
        <taxon>Fungi</taxon>
        <taxon>Dikarya</taxon>
        <taxon>Ascomycota</taxon>
        <taxon>Saccharomycotina</taxon>
        <taxon>Saccharomycetes</taxon>
        <taxon>Phaffomycetales</taxon>
        <taxon>Phaffomycetaceae</taxon>
        <taxon>Cyberlindnera</taxon>
    </lineage>
</organism>
<protein>
    <submittedName>
        <fullName evidence="1">Uncharacterized protein</fullName>
    </submittedName>
</protein>
<proteinExistence type="predicted"/>
<evidence type="ECO:0000313" key="2">
    <source>
        <dbReference type="Proteomes" id="UP000094389"/>
    </source>
</evidence>